<comment type="caution">
    <text evidence="2">The sequence shown here is derived from an EMBL/GenBank/DDBJ whole genome shotgun (WGS) entry which is preliminary data.</text>
</comment>
<gene>
    <name evidence="2" type="ORF">G4Y52_002911</name>
</gene>
<reference evidence="2" key="1">
    <citation type="journal article" date="2018" name="Genome Biol.">
        <title>SKESA: strategic k-mer extension for scrupulous assemblies.</title>
        <authorList>
            <person name="Souvorov A."/>
            <person name="Agarwala R."/>
            <person name="Lipman D.J."/>
        </authorList>
    </citation>
    <scope>NUCLEOTIDE SEQUENCE</scope>
    <source>
        <strain evidence="2">13-3002</strain>
    </source>
</reference>
<name>A0A739C564_SALER</name>
<dbReference type="Pfam" id="PF13392">
    <property type="entry name" value="HNH_3"/>
    <property type="match status" value="1"/>
</dbReference>
<dbReference type="InterPro" id="IPR044925">
    <property type="entry name" value="His-Me_finger_sf"/>
</dbReference>
<dbReference type="SUPFAM" id="SSF54060">
    <property type="entry name" value="His-Me finger endonucleases"/>
    <property type="match status" value="1"/>
</dbReference>
<reference evidence="2" key="2">
    <citation type="submission" date="2018-07" db="EMBL/GenBank/DDBJ databases">
        <authorList>
            <consortium name="NCBI Pathogen Detection Project"/>
        </authorList>
    </citation>
    <scope>NUCLEOTIDE SEQUENCE</scope>
    <source>
        <strain evidence="2">13-3002</strain>
    </source>
</reference>
<organism evidence="2">
    <name type="scientific">Salmonella enterica subsp. arizonae serovar 48:z4,z24:-</name>
    <dbReference type="NCBI Taxonomy" id="1967584"/>
    <lineage>
        <taxon>Bacteria</taxon>
        <taxon>Pseudomonadati</taxon>
        <taxon>Pseudomonadota</taxon>
        <taxon>Gammaproteobacteria</taxon>
        <taxon>Enterobacterales</taxon>
        <taxon>Enterobacteriaceae</taxon>
        <taxon>Salmonella</taxon>
    </lineage>
</organism>
<dbReference type="EMBL" id="DAATNN010000016">
    <property type="protein sequence ID" value="HAE9263081.1"/>
    <property type="molecule type" value="Genomic_DNA"/>
</dbReference>
<evidence type="ECO:0000259" key="1">
    <source>
        <dbReference type="Pfam" id="PF13392"/>
    </source>
</evidence>
<dbReference type="SUPFAM" id="SSF54171">
    <property type="entry name" value="DNA-binding domain"/>
    <property type="match status" value="1"/>
</dbReference>
<dbReference type="InterPro" id="IPR016177">
    <property type="entry name" value="DNA-bd_dom_sf"/>
</dbReference>
<dbReference type="Gene3D" id="3.90.75.20">
    <property type="match status" value="1"/>
</dbReference>
<evidence type="ECO:0000313" key="2">
    <source>
        <dbReference type="EMBL" id="HAE9263081.1"/>
    </source>
</evidence>
<sequence length="176" mass="20074">MLTQKRMKELLTYDKSTGIITRTKTISGNAVKGMVAGSVKKNGYVHIQVDGKLYLGHRLAWLHEFGQFPAGFLDHINGVRSDNRIDNLRPVTPSQNCHNERMRTNNTSGVKGVTWDKRRKSWMAKFWHERKCINVGNFKNLDDAREAVMKKRKEIHGEFANDGLLKAFPEHKGAAL</sequence>
<accession>A0A739C564</accession>
<dbReference type="GO" id="GO:0003677">
    <property type="term" value="F:DNA binding"/>
    <property type="evidence" value="ECO:0007669"/>
    <property type="project" value="InterPro"/>
</dbReference>
<dbReference type="AlphaFoldDB" id="A0A739C564"/>
<proteinExistence type="predicted"/>
<feature type="domain" description="HNH nuclease" evidence="1">
    <location>
        <begin position="56"/>
        <end position="96"/>
    </location>
</feature>
<protein>
    <submittedName>
        <fullName evidence="2">Pathogenesis-related transcriptional factor and ERF protein</fullName>
    </submittedName>
</protein>
<dbReference type="InterPro" id="IPR003615">
    <property type="entry name" value="HNH_nuc"/>
</dbReference>
<dbReference type="Gene3D" id="1.20.5.2050">
    <property type="match status" value="1"/>
</dbReference>